<keyword evidence="6 12" id="KW-0418">Kinase</keyword>
<keyword evidence="13" id="KW-1185">Reference proteome</keyword>
<dbReference type="Pfam" id="PF00512">
    <property type="entry name" value="HisKA"/>
    <property type="match status" value="1"/>
</dbReference>
<dbReference type="GO" id="GO:0000155">
    <property type="term" value="F:phosphorelay sensor kinase activity"/>
    <property type="evidence" value="ECO:0007669"/>
    <property type="project" value="InterPro"/>
</dbReference>
<dbReference type="SMART" id="SM00304">
    <property type="entry name" value="HAMP"/>
    <property type="match status" value="1"/>
</dbReference>
<dbReference type="CDD" id="cd00075">
    <property type="entry name" value="HATPase"/>
    <property type="match status" value="1"/>
</dbReference>
<sequence length="600" mass="67573">MRSIKWKLIAMYLGLVLIVMIVSGTYILLSLRNIEINKSRQQLEIYAEKIVEQVIDAGDADSFQEDLQATVTNAMGIQGNVLNAEGETIASTTSPKAPFTQYTDQAVIAGMNGTATFSSGKKSTDSFGLLKEWMSYALPVTDENGNVEYIVYTRLDASDMQSSLNETTKIIIVAVSIALFLAAIMGYVFAQTLTGPILALTRGAKNMAEGKLNQSLKVRSNDEIGQLTSSFNYMAAELRKTMSEISKEKNRMEIILHNMSDGVISFAKDGELMLANTAAEEMLKVDKMDMDFSHFIRAFDISTGVYLDMGDELSKAVTFPVDKQFIHATFSPHYNPKKEMEGVVVVLQDVTEQKKLDDMRKEFVANVSHELRTPLTTVKSYTETLMEGALDDRETAMEFLSIIDSESDRMAFLVRDLLQLSRFDNKQVRLNITEIEMNEFLMTTVRQSKIHAEAKHQELTFEPCDHPVIIYGDRDRVGQVVNNIVTNAIKYSLEQAKIRIFITEDEKYYKISVKDTGMGITREDLPRIFERFYRVDKARSRAMGGTGLGLAIAKEIMESHKGRLTAESEYGKGTTMTMWFPKERPELEYEHEFKTGGPTE</sequence>
<dbReference type="FunFam" id="3.30.565.10:FF:000006">
    <property type="entry name" value="Sensor histidine kinase WalK"/>
    <property type="match status" value="1"/>
</dbReference>
<dbReference type="Pfam" id="PF00672">
    <property type="entry name" value="HAMP"/>
    <property type="match status" value="1"/>
</dbReference>
<keyword evidence="7" id="KW-0902">Two-component regulatory system</keyword>
<dbReference type="Gene3D" id="6.10.340.10">
    <property type="match status" value="1"/>
</dbReference>
<evidence type="ECO:0000256" key="5">
    <source>
        <dbReference type="ARBA" id="ARBA00022679"/>
    </source>
</evidence>
<evidence type="ECO:0000256" key="6">
    <source>
        <dbReference type="ARBA" id="ARBA00022777"/>
    </source>
</evidence>
<evidence type="ECO:0000256" key="9">
    <source>
        <dbReference type="SAM" id="Phobius"/>
    </source>
</evidence>
<keyword evidence="4" id="KW-0597">Phosphoprotein</keyword>
<dbReference type="PROSITE" id="PS50885">
    <property type="entry name" value="HAMP"/>
    <property type="match status" value="1"/>
</dbReference>
<dbReference type="EC" id="2.7.13.3" evidence="3"/>
<dbReference type="SUPFAM" id="SSF158472">
    <property type="entry name" value="HAMP domain-like"/>
    <property type="match status" value="1"/>
</dbReference>
<dbReference type="Pfam" id="PF00989">
    <property type="entry name" value="PAS"/>
    <property type="match status" value="1"/>
</dbReference>
<dbReference type="InterPro" id="IPR005467">
    <property type="entry name" value="His_kinase_dom"/>
</dbReference>
<keyword evidence="9" id="KW-1133">Transmembrane helix</keyword>
<proteinExistence type="predicted"/>
<dbReference type="InterPro" id="IPR003660">
    <property type="entry name" value="HAMP_dom"/>
</dbReference>
<keyword evidence="9" id="KW-0812">Transmembrane</keyword>
<comment type="catalytic activity">
    <reaction evidence="1">
        <text>ATP + protein L-histidine = ADP + protein N-phospho-L-histidine.</text>
        <dbReference type="EC" id="2.7.13.3"/>
    </reaction>
</comment>
<evidence type="ECO:0000259" key="10">
    <source>
        <dbReference type="PROSITE" id="PS50109"/>
    </source>
</evidence>
<evidence type="ECO:0000313" key="13">
    <source>
        <dbReference type="Proteomes" id="UP000183975"/>
    </source>
</evidence>
<dbReference type="GO" id="GO:0016036">
    <property type="term" value="P:cellular response to phosphate starvation"/>
    <property type="evidence" value="ECO:0007669"/>
    <property type="project" value="TreeGrafter"/>
</dbReference>
<dbReference type="GO" id="GO:0006355">
    <property type="term" value="P:regulation of DNA-templated transcription"/>
    <property type="evidence" value="ECO:0007669"/>
    <property type="project" value="InterPro"/>
</dbReference>
<name>A0A1M6KHI3_9FIRM</name>
<dbReference type="InterPro" id="IPR036890">
    <property type="entry name" value="HATPase_C_sf"/>
</dbReference>
<dbReference type="CDD" id="cd00130">
    <property type="entry name" value="PAS"/>
    <property type="match status" value="1"/>
</dbReference>
<dbReference type="SUPFAM" id="SSF55785">
    <property type="entry name" value="PYP-like sensor domain (PAS domain)"/>
    <property type="match status" value="1"/>
</dbReference>
<dbReference type="InterPro" id="IPR004358">
    <property type="entry name" value="Sig_transdc_His_kin-like_C"/>
</dbReference>
<evidence type="ECO:0000256" key="7">
    <source>
        <dbReference type="ARBA" id="ARBA00023012"/>
    </source>
</evidence>
<dbReference type="InterPro" id="IPR036097">
    <property type="entry name" value="HisK_dim/P_sf"/>
</dbReference>
<evidence type="ECO:0000313" key="12">
    <source>
        <dbReference type="EMBL" id="SHJ58395.1"/>
    </source>
</evidence>
<reference evidence="12 13" key="1">
    <citation type="submission" date="2016-11" db="EMBL/GenBank/DDBJ databases">
        <authorList>
            <person name="Jaros S."/>
            <person name="Januszkiewicz K."/>
            <person name="Wedrychowicz H."/>
        </authorList>
    </citation>
    <scope>NUCLEOTIDE SEQUENCE [LARGE SCALE GENOMIC DNA]</scope>
    <source>
        <strain evidence="12 13">DSM 14214</strain>
    </source>
</reference>
<dbReference type="PANTHER" id="PTHR45453">
    <property type="entry name" value="PHOSPHATE REGULON SENSOR PROTEIN PHOR"/>
    <property type="match status" value="1"/>
</dbReference>
<dbReference type="InterPro" id="IPR003661">
    <property type="entry name" value="HisK_dim/P_dom"/>
</dbReference>
<dbReference type="FunFam" id="1.10.287.130:FF:000001">
    <property type="entry name" value="Two-component sensor histidine kinase"/>
    <property type="match status" value="1"/>
</dbReference>
<evidence type="ECO:0000259" key="11">
    <source>
        <dbReference type="PROSITE" id="PS50885"/>
    </source>
</evidence>
<evidence type="ECO:0000256" key="4">
    <source>
        <dbReference type="ARBA" id="ARBA00022553"/>
    </source>
</evidence>
<dbReference type="CDD" id="cd00082">
    <property type="entry name" value="HisKA"/>
    <property type="match status" value="1"/>
</dbReference>
<dbReference type="InterPro" id="IPR013767">
    <property type="entry name" value="PAS_fold"/>
</dbReference>
<evidence type="ECO:0000256" key="1">
    <source>
        <dbReference type="ARBA" id="ARBA00000085"/>
    </source>
</evidence>
<dbReference type="CDD" id="cd06225">
    <property type="entry name" value="HAMP"/>
    <property type="match status" value="1"/>
</dbReference>
<protein>
    <recommendedName>
        <fullName evidence="3">histidine kinase</fullName>
        <ecNumber evidence="3">2.7.13.3</ecNumber>
    </recommendedName>
</protein>
<feature type="transmembrane region" description="Helical" evidence="9">
    <location>
        <begin position="6"/>
        <end position="29"/>
    </location>
</feature>
<dbReference type="GO" id="GO:0004721">
    <property type="term" value="F:phosphoprotein phosphatase activity"/>
    <property type="evidence" value="ECO:0007669"/>
    <property type="project" value="TreeGrafter"/>
</dbReference>
<evidence type="ECO:0000256" key="3">
    <source>
        <dbReference type="ARBA" id="ARBA00012438"/>
    </source>
</evidence>
<organism evidence="12 13">
    <name type="scientific">Anaerotignum lactatifermentans DSM 14214</name>
    <dbReference type="NCBI Taxonomy" id="1121323"/>
    <lineage>
        <taxon>Bacteria</taxon>
        <taxon>Bacillati</taxon>
        <taxon>Bacillota</taxon>
        <taxon>Clostridia</taxon>
        <taxon>Lachnospirales</taxon>
        <taxon>Anaerotignaceae</taxon>
        <taxon>Anaerotignum</taxon>
    </lineage>
</organism>
<feature type="transmembrane region" description="Helical" evidence="9">
    <location>
        <begin position="170"/>
        <end position="190"/>
    </location>
</feature>
<keyword evidence="5" id="KW-0808">Transferase</keyword>
<evidence type="ECO:0000256" key="8">
    <source>
        <dbReference type="ARBA" id="ARBA00023136"/>
    </source>
</evidence>
<comment type="subcellular location">
    <subcellularLocation>
        <location evidence="2">Membrane</location>
    </subcellularLocation>
</comment>
<feature type="domain" description="HAMP" evidence="11">
    <location>
        <begin position="191"/>
        <end position="243"/>
    </location>
</feature>
<dbReference type="PROSITE" id="PS50109">
    <property type="entry name" value="HIS_KIN"/>
    <property type="match status" value="1"/>
</dbReference>
<feature type="domain" description="Histidine kinase" evidence="10">
    <location>
        <begin position="366"/>
        <end position="584"/>
    </location>
</feature>
<dbReference type="InterPro" id="IPR003594">
    <property type="entry name" value="HATPase_dom"/>
</dbReference>
<dbReference type="SUPFAM" id="SSF47384">
    <property type="entry name" value="Homodimeric domain of signal transducing histidine kinase"/>
    <property type="match status" value="1"/>
</dbReference>
<dbReference type="AlphaFoldDB" id="A0A1M6KHI3"/>
<dbReference type="EMBL" id="FRAH01000003">
    <property type="protein sequence ID" value="SHJ58395.1"/>
    <property type="molecule type" value="Genomic_DNA"/>
</dbReference>
<dbReference type="SUPFAM" id="SSF55874">
    <property type="entry name" value="ATPase domain of HSP90 chaperone/DNA topoisomerase II/histidine kinase"/>
    <property type="match status" value="1"/>
</dbReference>
<dbReference type="Proteomes" id="UP000183975">
    <property type="component" value="Unassembled WGS sequence"/>
</dbReference>
<dbReference type="SMART" id="SM00387">
    <property type="entry name" value="HATPase_c"/>
    <property type="match status" value="1"/>
</dbReference>
<dbReference type="PRINTS" id="PR00344">
    <property type="entry name" value="BCTRLSENSOR"/>
</dbReference>
<dbReference type="GeneID" id="78175405"/>
<evidence type="ECO:0000256" key="2">
    <source>
        <dbReference type="ARBA" id="ARBA00004370"/>
    </source>
</evidence>
<dbReference type="GO" id="GO:0005886">
    <property type="term" value="C:plasma membrane"/>
    <property type="evidence" value="ECO:0007669"/>
    <property type="project" value="TreeGrafter"/>
</dbReference>
<dbReference type="InterPro" id="IPR050351">
    <property type="entry name" value="BphY/WalK/GraS-like"/>
</dbReference>
<dbReference type="RefSeq" id="WP_143158914.1">
    <property type="nucleotide sequence ID" value="NZ_FRAH01000003.1"/>
</dbReference>
<dbReference type="Pfam" id="PF02518">
    <property type="entry name" value="HATPase_c"/>
    <property type="match status" value="1"/>
</dbReference>
<dbReference type="InterPro" id="IPR000014">
    <property type="entry name" value="PAS"/>
</dbReference>
<accession>A0A1M6KHI3</accession>
<dbReference type="Gene3D" id="3.30.565.10">
    <property type="entry name" value="Histidine kinase-like ATPase, C-terminal domain"/>
    <property type="match status" value="1"/>
</dbReference>
<keyword evidence="8 9" id="KW-0472">Membrane</keyword>
<dbReference type="InterPro" id="IPR035965">
    <property type="entry name" value="PAS-like_dom_sf"/>
</dbReference>
<dbReference type="Gene3D" id="1.10.287.130">
    <property type="match status" value="1"/>
</dbReference>
<dbReference type="OrthoDB" id="9813151at2"/>
<dbReference type="Gene3D" id="3.30.450.20">
    <property type="entry name" value="PAS domain"/>
    <property type="match status" value="1"/>
</dbReference>
<gene>
    <name evidence="12" type="ORF">SAMN02745138_00163</name>
</gene>
<dbReference type="PANTHER" id="PTHR45453:SF1">
    <property type="entry name" value="PHOSPHATE REGULON SENSOR PROTEIN PHOR"/>
    <property type="match status" value="1"/>
</dbReference>
<dbReference type="SMART" id="SM00388">
    <property type="entry name" value="HisKA"/>
    <property type="match status" value="1"/>
</dbReference>